<dbReference type="InterPro" id="IPR044275">
    <property type="entry name" value="KRP"/>
</dbReference>
<feature type="region of interest" description="Disordered" evidence="5">
    <location>
        <begin position="160"/>
        <end position="209"/>
    </location>
</feature>
<proteinExistence type="inferred from homology"/>
<evidence type="ECO:0000259" key="6">
    <source>
        <dbReference type="Pfam" id="PF02234"/>
    </source>
</evidence>
<feature type="compositionally biased region" description="Low complexity" evidence="5">
    <location>
        <begin position="179"/>
        <end position="191"/>
    </location>
</feature>
<dbReference type="PIRSF" id="PIRSF017811">
    <property type="entry name" value="CDK_inhib_pln"/>
    <property type="match status" value="1"/>
</dbReference>
<comment type="similarity">
    <text evidence="2">Belongs to the CDI family. ICK/KRP subfamily.</text>
</comment>
<dbReference type="PANTHER" id="PTHR46776">
    <property type="entry name" value="CYCLIN-DEPENDENT KINASE INHIBITOR 4-RELATED"/>
    <property type="match status" value="1"/>
</dbReference>
<feature type="compositionally biased region" description="Polar residues" evidence="5">
    <location>
        <begin position="197"/>
        <end position="207"/>
    </location>
</feature>
<dbReference type="Proteomes" id="UP001642487">
    <property type="component" value="Chromosome 3"/>
</dbReference>
<evidence type="ECO:0000256" key="5">
    <source>
        <dbReference type="SAM" id="MobiDB-lite"/>
    </source>
</evidence>
<dbReference type="Pfam" id="PF02234">
    <property type="entry name" value="CDI"/>
    <property type="match status" value="1"/>
</dbReference>
<keyword evidence="3" id="KW-0649">Protein kinase inhibitor</keyword>
<keyword evidence="4" id="KW-0131">Cell cycle</keyword>
<dbReference type="Gene3D" id="4.10.365.10">
    <property type="entry name" value="p27"/>
    <property type="match status" value="1"/>
</dbReference>
<comment type="subcellular location">
    <subcellularLocation>
        <location evidence="1">Nucleus</location>
        <location evidence="1">Nucleoplasm</location>
    </subcellularLocation>
</comment>
<name>A0ABP0YFW3_9ROSI</name>
<evidence type="ECO:0000313" key="7">
    <source>
        <dbReference type="EMBL" id="CAK9318852.1"/>
    </source>
</evidence>
<evidence type="ECO:0000256" key="1">
    <source>
        <dbReference type="ARBA" id="ARBA00004642"/>
    </source>
</evidence>
<reference evidence="7 8" key="1">
    <citation type="submission" date="2024-03" db="EMBL/GenBank/DDBJ databases">
        <authorList>
            <person name="Gkanogiannis A."/>
            <person name="Becerra Lopez-Lavalle L."/>
        </authorList>
    </citation>
    <scope>NUCLEOTIDE SEQUENCE [LARGE SCALE GENOMIC DNA]</scope>
</reference>
<feature type="domain" description="Cyclin-dependent kinase inhibitor" evidence="6">
    <location>
        <begin position="207"/>
        <end position="250"/>
    </location>
</feature>
<keyword evidence="8" id="KW-1185">Reference proteome</keyword>
<evidence type="ECO:0000256" key="4">
    <source>
        <dbReference type="ARBA" id="ARBA00023306"/>
    </source>
</evidence>
<protein>
    <recommendedName>
        <fullName evidence="6">Cyclin-dependent kinase inhibitor domain-containing protein</fullName>
    </recommendedName>
</protein>
<feature type="region of interest" description="Disordered" evidence="5">
    <location>
        <begin position="36"/>
        <end position="103"/>
    </location>
</feature>
<evidence type="ECO:0000256" key="2">
    <source>
        <dbReference type="ARBA" id="ARBA00010274"/>
    </source>
</evidence>
<evidence type="ECO:0000313" key="8">
    <source>
        <dbReference type="Proteomes" id="UP001642487"/>
    </source>
</evidence>
<dbReference type="InterPro" id="IPR003175">
    <property type="entry name" value="CDI_dom"/>
</dbReference>
<organism evidence="7 8">
    <name type="scientific">Citrullus colocynthis</name>
    <name type="common">colocynth</name>
    <dbReference type="NCBI Taxonomy" id="252529"/>
    <lineage>
        <taxon>Eukaryota</taxon>
        <taxon>Viridiplantae</taxon>
        <taxon>Streptophyta</taxon>
        <taxon>Embryophyta</taxon>
        <taxon>Tracheophyta</taxon>
        <taxon>Spermatophyta</taxon>
        <taxon>Magnoliopsida</taxon>
        <taxon>eudicotyledons</taxon>
        <taxon>Gunneridae</taxon>
        <taxon>Pentapetalae</taxon>
        <taxon>rosids</taxon>
        <taxon>fabids</taxon>
        <taxon>Cucurbitales</taxon>
        <taxon>Cucurbitaceae</taxon>
        <taxon>Benincaseae</taxon>
        <taxon>Citrullus</taxon>
    </lineage>
</organism>
<sequence>MGKYIRKSKSSREITLIDASQSSSYIGVRTRAKTLALQRLQKTSNSPPPPPSPATSGSYLQLRSRRLHKPPSIALPNDSRKQKLPQRTTNARGRRVSADSRGTSRLGVCSVAAGSIESVSPRRGDEVEEMVVKQSEVQEKVNIHDIQEEASFGENLLDVEGGMSRESTPCSLIRKPESIRTPSSSTKASSTTDDRIQLQNSSATDVPTAQEVDDFFNCAEGEQQRKFIEKYNFDPITDKPLPGRYEWEKLDD</sequence>
<accession>A0ABP0YFW3</accession>
<dbReference type="InterPro" id="IPR044898">
    <property type="entry name" value="CDI_dom_sf"/>
</dbReference>
<evidence type="ECO:0000256" key="3">
    <source>
        <dbReference type="ARBA" id="ARBA00023013"/>
    </source>
</evidence>
<gene>
    <name evidence="7" type="ORF">CITCOLO1_LOCUS10828</name>
</gene>
<dbReference type="EMBL" id="OZ021737">
    <property type="protein sequence ID" value="CAK9318852.1"/>
    <property type="molecule type" value="Genomic_DNA"/>
</dbReference>